<gene>
    <name evidence="1" type="ORF">DERYTH_LOCUS27019</name>
</gene>
<dbReference type="Proteomes" id="UP000789405">
    <property type="component" value="Unassembled WGS sequence"/>
</dbReference>
<feature type="non-terminal residue" evidence="1">
    <location>
        <position position="60"/>
    </location>
</feature>
<organism evidence="1 2">
    <name type="scientific">Dentiscutata erythropus</name>
    <dbReference type="NCBI Taxonomy" id="1348616"/>
    <lineage>
        <taxon>Eukaryota</taxon>
        <taxon>Fungi</taxon>
        <taxon>Fungi incertae sedis</taxon>
        <taxon>Mucoromycota</taxon>
        <taxon>Glomeromycotina</taxon>
        <taxon>Glomeromycetes</taxon>
        <taxon>Diversisporales</taxon>
        <taxon>Gigasporaceae</taxon>
        <taxon>Dentiscutata</taxon>
    </lineage>
</organism>
<dbReference type="AlphaFoldDB" id="A0A9N9KCB3"/>
<protein>
    <submittedName>
        <fullName evidence="1">7122_t:CDS:1</fullName>
    </submittedName>
</protein>
<feature type="non-terminal residue" evidence="1">
    <location>
        <position position="1"/>
    </location>
</feature>
<proteinExistence type="predicted"/>
<dbReference type="OrthoDB" id="2437997at2759"/>
<comment type="caution">
    <text evidence="1">The sequence shown here is derived from an EMBL/GenBank/DDBJ whole genome shotgun (WGS) entry which is preliminary data.</text>
</comment>
<keyword evidence="2" id="KW-1185">Reference proteome</keyword>
<evidence type="ECO:0000313" key="1">
    <source>
        <dbReference type="EMBL" id="CAG8820813.1"/>
    </source>
</evidence>
<reference evidence="1" key="1">
    <citation type="submission" date="2021-06" db="EMBL/GenBank/DDBJ databases">
        <authorList>
            <person name="Kallberg Y."/>
            <person name="Tangrot J."/>
            <person name="Rosling A."/>
        </authorList>
    </citation>
    <scope>NUCLEOTIDE SEQUENCE</scope>
    <source>
        <strain evidence="1">MA453B</strain>
    </source>
</reference>
<accession>A0A9N9KCB3</accession>
<dbReference type="EMBL" id="CAJVPY010059827">
    <property type="protein sequence ID" value="CAG8820813.1"/>
    <property type="molecule type" value="Genomic_DNA"/>
</dbReference>
<evidence type="ECO:0000313" key="2">
    <source>
        <dbReference type="Proteomes" id="UP000789405"/>
    </source>
</evidence>
<sequence length="60" mass="6748">YKNALPTRGLPSFQSVFFEPVQDAINKYLTLESASIQNNQISQSVLYHACLFEISSYSTS</sequence>
<name>A0A9N9KCB3_9GLOM</name>